<dbReference type="ExpressionAtlas" id="A5BA98">
    <property type="expression patterns" value="baseline and differential"/>
</dbReference>
<dbReference type="AlphaFoldDB" id="A5BA98"/>
<keyword evidence="1" id="KW-0175">Coiled coil</keyword>
<evidence type="ECO:0000313" key="2">
    <source>
        <dbReference type="EMBL" id="CAN78815.1"/>
    </source>
</evidence>
<dbReference type="SUPFAM" id="SSF56219">
    <property type="entry name" value="DNase I-like"/>
    <property type="match status" value="1"/>
</dbReference>
<organism evidence="2">
    <name type="scientific">Vitis vinifera</name>
    <name type="common">Grape</name>
    <dbReference type="NCBI Taxonomy" id="29760"/>
    <lineage>
        <taxon>Eukaryota</taxon>
        <taxon>Viridiplantae</taxon>
        <taxon>Streptophyta</taxon>
        <taxon>Embryophyta</taxon>
        <taxon>Tracheophyta</taxon>
        <taxon>Spermatophyta</taxon>
        <taxon>Magnoliopsida</taxon>
        <taxon>eudicotyledons</taxon>
        <taxon>Gunneridae</taxon>
        <taxon>Pentapetalae</taxon>
        <taxon>rosids</taxon>
        <taxon>Vitales</taxon>
        <taxon>Vitaceae</taxon>
        <taxon>Viteae</taxon>
        <taxon>Vitis</taxon>
    </lineage>
</organism>
<feature type="coiled-coil region" evidence="1">
    <location>
        <begin position="1"/>
        <end position="29"/>
    </location>
</feature>
<dbReference type="SUPFAM" id="SSF52540">
    <property type="entry name" value="P-loop containing nucleoside triphosphate hydrolases"/>
    <property type="match status" value="1"/>
</dbReference>
<evidence type="ECO:0000256" key="1">
    <source>
        <dbReference type="SAM" id="Coils"/>
    </source>
</evidence>
<dbReference type="InterPro" id="IPR036691">
    <property type="entry name" value="Endo/exonu/phosph_ase_sf"/>
</dbReference>
<dbReference type="InterPro" id="IPR027417">
    <property type="entry name" value="P-loop_NTPase"/>
</dbReference>
<name>A5BA98_VITVI</name>
<dbReference type="PANTHER" id="PTHR33116">
    <property type="entry name" value="REVERSE TRANSCRIPTASE ZINC-BINDING DOMAIN-CONTAINING PROTEIN-RELATED-RELATED"/>
    <property type="match status" value="1"/>
</dbReference>
<dbReference type="Gene3D" id="3.60.10.10">
    <property type="entry name" value="Endonuclease/exonuclease/phosphatase"/>
    <property type="match status" value="1"/>
</dbReference>
<dbReference type="PANTHER" id="PTHR33116:SF78">
    <property type="entry name" value="OS12G0587133 PROTEIN"/>
    <property type="match status" value="1"/>
</dbReference>
<proteinExistence type="predicted"/>
<dbReference type="EMBL" id="AM452074">
    <property type="protein sequence ID" value="CAN78815.1"/>
    <property type="molecule type" value="Genomic_DNA"/>
</dbReference>
<reference evidence="2" key="1">
    <citation type="journal article" date="2007" name="PLoS ONE">
        <title>The first genome sequence of an elite grapevine cultivar (Pinot noir Vitis vinifera L.): coping with a highly heterozygous genome.</title>
        <authorList>
            <person name="Velasco R."/>
            <person name="Zharkikh A."/>
            <person name="Troggio M."/>
            <person name="Cartwright D.A."/>
            <person name="Cestaro A."/>
            <person name="Pruss D."/>
            <person name="Pindo M."/>
            <person name="FitzGerald L.M."/>
            <person name="Vezzulli S."/>
            <person name="Reid J."/>
            <person name="Malacarne G."/>
            <person name="Iliev D."/>
            <person name="Coppola G."/>
            <person name="Wardell B."/>
            <person name="Micheletti D."/>
            <person name="Macalma T."/>
            <person name="Facci M."/>
            <person name="Mitchell J.T."/>
            <person name="Perazzolli M."/>
            <person name="Eldredge G."/>
            <person name="Gatto P."/>
            <person name="Oyzerski R."/>
            <person name="Moretto M."/>
            <person name="Gutin N."/>
            <person name="Stefanini M."/>
            <person name="Chen Y."/>
            <person name="Segala C."/>
            <person name="Davenport C."/>
            <person name="Dematte L."/>
            <person name="Mraz A."/>
            <person name="Battilana J."/>
            <person name="Stormo K."/>
            <person name="Costa F."/>
            <person name="Tao Q."/>
            <person name="Si-Ammour A."/>
            <person name="Harkins T."/>
            <person name="Lackey A."/>
            <person name="Perbost C."/>
            <person name="Taillon B."/>
            <person name="Stella A."/>
            <person name="Solovyev V."/>
            <person name="Fawcett J.A."/>
            <person name="Sterck L."/>
            <person name="Vandepoele K."/>
            <person name="Grando S.M."/>
            <person name="Toppo S."/>
            <person name="Moser C."/>
            <person name="Lanchbury J."/>
            <person name="Bogden R."/>
            <person name="Skolnick M."/>
            <person name="Sgaramella V."/>
            <person name="Bhatnagar S.K."/>
            <person name="Fontana P."/>
            <person name="Gutin A."/>
            <person name="Van de Peer Y."/>
            <person name="Salamini F."/>
            <person name="Viola R."/>
        </authorList>
    </citation>
    <scope>NUCLEOTIDE SEQUENCE</scope>
</reference>
<accession>A5BA98</accession>
<protein>
    <submittedName>
        <fullName evidence="2">Uncharacterized protein</fullName>
    </submittedName>
</protein>
<gene>
    <name evidence="2" type="ORF">VITISV_041732</name>
</gene>
<sequence>MEITEEQRKRAEANRLAALEKRKAALESAKQSDPWKLFKCRKVSRESTSAATAIHPPKPQNASNDAFLKPHLTEKFRVRLEICSPDSFSITPKAVHGFAYPGEAECLQRLNDCLANVVPSHYTQNHSGGKACVYKLGDYDAVLRCLKNSKGIEFEEIPWGTFNVVERLSHSFVLEQWMPCRPEHLSDDKVDELIGMLPKRLLDALLPFQLDGVRFGLRRGGRCLIADEMGLGKTLQECCDINEVTKFKLSEMVLVSFPVAVHLSSDEEGSLWVTSVYGPNNSILRKELWVELQDLFVLTYLKWCVGGDFNFIRNLEKMGVSRLTPSMRCFDEFIRESELIHSLLKNATFTWSNMQASLVCKRLNRFFFSNEWDQFFRQSLHETLPRWTLDCNPISLDTNSFKWGLTSFRFENMWLFHLDFKEKFTCWWQECRVDGWEGGYKDIEELAVELGCKIGMLPTVYLGLPLGAHHKAVSIWDGVEERMRKRLAQWKRQYISKGGRITLIKCTMASLPIYTMSLFRMPKSVVKRLEKIQRDFLWGGGSLERKVHLINWEVVCTSKEKGGLGMRRIDSLNKALLGKWVWRFAVEKDNLWRLMIGVKYGQEEFGWKTKEGRGTYGVGVWKEIMKEAKWCWENIKFKVGKGTRIKFWSDQWCGNERLSHAFPQLYEMAVNKNATVNEMWDHNNGPGGWNLRFHRDFNDWEMDMIRGLLIRLRDVKLSSEEDGVLWKVGGHGKYGVKEAYNGLVVINACDFPHRGVWVNKVPTKVVFFCLGSRVGENSHLG</sequence>